<feature type="compositionally biased region" description="Polar residues" evidence="1">
    <location>
        <begin position="168"/>
        <end position="183"/>
    </location>
</feature>
<feature type="compositionally biased region" description="Polar residues" evidence="1">
    <location>
        <begin position="105"/>
        <end position="124"/>
    </location>
</feature>
<feature type="compositionally biased region" description="Basic and acidic residues" evidence="1">
    <location>
        <begin position="147"/>
        <end position="159"/>
    </location>
</feature>
<evidence type="ECO:0000313" key="4">
    <source>
        <dbReference type="Proteomes" id="UP000018144"/>
    </source>
</evidence>
<keyword evidence="4" id="KW-1185">Reference proteome</keyword>
<evidence type="ECO:0000256" key="2">
    <source>
        <dbReference type="SAM" id="Phobius"/>
    </source>
</evidence>
<keyword evidence="2" id="KW-0472">Membrane</keyword>
<sequence>MDWITMRRKVQPKDRGPTVKVDEKGFEAQVPREEANHADESLTMPPLTEDAPGESRNNTLPKGEDVFTMPPPTNEAADGHSAAPKTDDIFAMPPPSEQVLPRATPANSQKPPSTGSIPESSLSDNLPPPAAPERNSDLPFPTPEYGIPKDPDADLEHLLPSDIRANHRSASSAAETNTWTESFGTPPLPNSSTKYKTFSANLSTSPGEFTYTASRRPPEETLASHIASYLSTLASSPSSPSSEESDTWTGLDPNPATTNTLIFLLSGKHIIHIASPPPSSGVPQELKPTEVLDILRPAGLWLPFLLAAREKGARLVHASEFGVTWEVAGDGWGVVKALEGVEWKGQKEVREMVEEEVMAEKKHEEHKWMHPVKVGRKPVPDVEKVRHQVERKQTGVKEPVVGRKKGSSTLRRMFWAGVWVGGITGVISLFGK</sequence>
<keyword evidence="2" id="KW-1133">Transmembrane helix</keyword>
<feature type="region of interest" description="Disordered" evidence="1">
    <location>
        <begin position="1"/>
        <end position="192"/>
    </location>
</feature>
<feature type="compositionally biased region" description="Basic and acidic residues" evidence="1">
    <location>
        <begin position="11"/>
        <end position="40"/>
    </location>
</feature>
<dbReference type="AlphaFoldDB" id="U4LB38"/>
<evidence type="ECO:0000313" key="3">
    <source>
        <dbReference type="EMBL" id="CCX16384.1"/>
    </source>
</evidence>
<feature type="transmembrane region" description="Helical" evidence="2">
    <location>
        <begin position="413"/>
        <end position="431"/>
    </location>
</feature>
<keyword evidence="2" id="KW-0812">Transmembrane</keyword>
<accession>U4LB38</accession>
<proteinExistence type="predicted"/>
<evidence type="ECO:0000256" key="1">
    <source>
        <dbReference type="SAM" id="MobiDB-lite"/>
    </source>
</evidence>
<dbReference type="EMBL" id="HF936391">
    <property type="protein sequence ID" value="CCX16384.1"/>
    <property type="molecule type" value="Genomic_DNA"/>
</dbReference>
<dbReference type="OrthoDB" id="5352149at2759"/>
<feature type="compositionally biased region" description="Low complexity" evidence="1">
    <location>
        <begin position="233"/>
        <end position="242"/>
    </location>
</feature>
<name>U4LB38_PYROM</name>
<feature type="compositionally biased region" description="Basic residues" evidence="1">
    <location>
        <begin position="1"/>
        <end position="10"/>
    </location>
</feature>
<gene>
    <name evidence="3" type="ORF">PCON_02989</name>
</gene>
<dbReference type="Proteomes" id="UP000018144">
    <property type="component" value="Unassembled WGS sequence"/>
</dbReference>
<protein>
    <submittedName>
        <fullName evidence="3">Uncharacterized protein</fullName>
    </submittedName>
</protein>
<organism evidence="3 4">
    <name type="scientific">Pyronema omphalodes (strain CBS 100304)</name>
    <name type="common">Pyronema confluens</name>
    <dbReference type="NCBI Taxonomy" id="1076935"/>
    <lineage>
        <taxon>Eukaryota</taxon>
        <taxon>Fungi</taxon>
        <taxon>Dikarya</taxon>
        <taxon>Ascomycota</taxon>
        <taxon>Pezizomycotina</taxon>
        <taxon>Pezizomycetes</taxon>
        <taxon>Pezizales</taxon>
        <taxon>Pyronemataceae</taxon>
        <taxon>Pyronema</taxon>
    </lineage>
</organism>
<feature type="region of interest" description="Disordered" evidence="1">
    <location>
        <begin position="233"/>
        <end position="253"/>
    </location>
</feature>
<reference evidence="3 4" key="1">
    <citation type="journal article" date="2013" name="PLoS Genet.">
        <title>The genome and development-dependent transcriptomes of Pyronema confluens: a window into fungal evolution.</title>
        <authorList>
            <person name="Traeger S."/>
            <person name="Altegoer F."/>
            <person name="Freitag M."/>
            <person name="Gabaldon T."/>
            <person name="Kempken F."/>
            <person name="Kumar A."/>
            <person name="Marcet-Houben M."/>
            <person name="Poggeler S."/>
            <person name="Stajich J.E."/>
            <person name="Nowrousian M."/>
        </authorList>
    </citation>
    <scope>NUCLEOTIDE SEQUENCE [LARGE SCALE GENOMIC DNA]</scope>
    <source>
        <strain evidence="4">CBS 100304</strain>
        <tissue evidence="3">Vegetative mycelium</tissue>
    </source>
</reference>